<dbReference type="EMBL" id="CAJJDN010000051">
    <property type="protein sequence ID" value="CAD8087260.1"/>
    <property type="molecule type" value="Genomic_DNA"/>
</dbReference>
<sequence>MVYNCKIESQETKERLDLHIIVEPNNDLAQLQLLIKKFRQRNLLSMEQYLIEIKFIFHFEFFLKQSFNIKT</sequence>
<protein>
    <submittedName>
        <fullName evidence="2">Uncharacterized protein</fullName>
    </submittedName>
</protein>
<evidence type="ECO:0000313" key="2">
    <source>
        <dbReference type="EMBL" id="CAD8087260.1"/>
    </source>
</evidence>
<dbReference type="Proteomes" id="UP000692954">
    <property type="component" value="Unassembled WGS sequence"/>
</dbReference>
<accession>A0A8S1N4B2</accession>
<dbReference type="AlphaFoldDB" id="A0A8S1N4B2"/>
<keyword evidence="3" id="KW-1185">Reference proteome</keyword>
<comment type="caution">
    <text evidence="2">The sequence shown here is derived from an EMBL/GenBank/DDBJ whole genome shotgun (WGS) entry which is preliminary data.</text>
</comment>
<evidence type="ECO:0000313" key="1">
    <source>
        <dbReference type="EMBL" id="CAD8087256.1"/>
    </source>
</evidence>
<reference evidence="2" key="1">
    <citation type="submission" date="2021-01" db="EMBL/GenBank/DDBJ databases">
        <authorList>
            <consortium name="Genoscope - CEA"/>
            <person name="William W."/>
        </authorList>
    </citation>
    <scope>NUCLEOTIDE SEQUENCE</scope>
</reference>
<dbReference type="EMBL" id="CAJJDN010000051">
    <property type="protein sequence ID" value="CAD8087256.1"/>
    <property type="molecule type" value="Genomic_DNA"/>
</dbReference>
<gene>
    <name evidence="1" type="ORF">PSON_ATCC_30995.1.T0510089</name>
    <name evidence="2" type="ORF">PSON_ATCC_30995.1.T0510091</name>
</gene>
<name>A0A8S1N4B2_9CILI</name>
<organism evidence="2 3">
    <name type="scientific">Paramecium sonneborni</name>
    <dbReference type="NCBI Taxonomy" id="65129"/>
    <lineage>
        <taxon>Eukaryota</taxon>
        <taxon>Sar</taxon>
        <taxon>Alveolata</taxon>
        <taxon>Ciliophora</taxon>
        <taxon>Intramacronucleata</taxon>
        <taxon>Oligohymenophorea</taxon>
        <taxon>Peniculida</taxon>
        <taxon>Parameciidae</taxon>
        <taxon>Paramecium</taxon>
    </lineage>
</organism>
<evidence type="ECO:0000313" key="3">
    <source>
        <dbReference type="Proteomes" id="UP000692954"/>
    </source>
</evidence>
<proteinExistence type="predicted"/>